<feature type="region of interest" description="Disordered" evidence="2">
    <location>
        <begin position="223"/>
        <end position="248"/>
    </location>
</feature>
<keyword evidence="4" id="KW-1185">Reference proteome</keyword>
<accession>A0A6A6D169</accession>
<evidence type="ECO:0000313" key="3">
    <source>
        <dbReference type="EMBL" id="KAF2171396.1"/>
    </source>
</evidence>
<organism evidence="3 4">
    <name type="scientific">Zasmidium cellare ATCC 36951</name>
    <dbReference type="NCBI Taxonomy" id="1080233"/>
    <lineage>
        <taxon>Eukaryota</taxon>
        <taxon>Fungi</taxon>
        <taxon>Dikarya</taxon>
        <taxon>Ascomycota</taxon>
        <taxon>Pezizomycotina</taxon>
        <taxon>Dothideomycetes</taxon>
        <taxon>Dothideomycetidae</taxon>
        <taxon>Mycosphaerellales</taxon>
        <taxon>Mycosphaerellaceae</taxon>
        <taxon>Zasmidium</taxon>
    </lineage>
</organism>
<name>A0A6A6D169_ZASCE</name>
<dbReference type="Proteomes" id="UP000799537">
    <property type="component" value="Unassembled WGS sequence"/>
</dbReference>
<evidence type="ECO:0000313" key="4">
    <source>
        <dbReference type="Proteomes" id="UP000799537"/>
    </source>
</evidence>
<keyword evidence="1" id="KW-0175">Coiled coil</keyword>
<feature type="coiled-coil region" evidence="1">
    <location>
        <begin position="250"/>
        <end position="277"/>
    </location>
</feature>
<evidence type="ECO:0000256" key="2">
    <source>
        <dbReference type="SAM" id="MobiDB-lite"/>
    </source>
</evidence>
<sequence>MKDPLRDNATKLALANIDANLGQSLTAQRILLEELIGEHNPPLSYTHLRTRQSVPYTADKLREHLMGLVKGSSGAREDLKGPDIFKFGSDVLKAEYLQSIGYTKASIFGPAAGQAIGTPAEGDLQHNAANTGQDATTVPQPAGVKRSIDETDESPEVPDPKRNRSDNTAPGSQQDEISPDASKITNLQFKSLQESNSAIVSSISDENSNSNKEVSHEQNITALASPTHSAAPDDTDPSTLRVKNPEPDQNEELQARYNNLRSQFDALKSQNQSLHAENGVWESRYKDLLNTGIESTKTLGSGTRVTEAAVVQTADEVIAWTEKEPDELKRMDEIGLPRLVEDYEDDLAKPVDANAAWPRPIDELQNVDRMLGSDSNAFRAPHAARGRLDQSGVG</sequence>
<feature type="compositionally biased region" description="Polar residues" evidence="2">
    <location>
        <begin position="166"/>
        <end position="176"/>
    </location>
</feature>
<protein>
    <submittedName>
        <fullName evidence="3">Uncharacterized protein</fullName>
    </submittedName>
</protein>
<feature type="region of interest" description="Disordered" evidence="2">
    <location>
        <begin position="118"/>
        <end position="181"/>
    </location>
</feature>
<reference evidence="3" key="1">
    <citation type="journal article" date="2020" name="Stud. Mycol.">
        <title>101 Dothideomycetes genomes: a test case for predicting lifestyles and emergence of pathogens.</title>
        <authorList>
            <person name="Haridas S."/>
            <person name="Albert R."/>
            <person name="Binder M."/>
            <person name="Bloem J."/>
            <person name="Labutti K."/>
            <person name="Salamov A."/>
            <person name="Andreopoulos B."/>
            <person name="Baker S."/>
            <person name="Barry K."/>
            <person name="Bills G."/>
            <person name="Bluhm B."/>
            <person name="Cannon C."/>
            <person name="Castanera R."/>
            <person name="Culley D."/>
            <person name="Daum C."/>
            <person name="Ezra D."/>
            <person name="Gonzalez J."/>
            <person name="Henrissat B."/>
            <person name="Kuo A."/>
            <person name="Liang C."/>
            <person name="Lipzen A."/>
            <person name="Lutzoni F."/>
            <person name="Magnuson J."/>
            <person name="Mondo S."/>
            <person name="Nolan M."/>
            <person name="Ohm R."/>
            <person name="Pangilinan J."/>
            <person name="Park H.-J."/>
            <person name="Ramirez L."/>
            <person name="Alfaro M."/>
            <person name="Sun H."/>
            <person name="Tritt A."/>
            <person name="Yoshinaga Y."/>
            <person name="Zwiers L.-H."/>
            <person name="Turgeon B."/>
            <person name="Goodwin S."/>
            <person name="Spatafora J."/>
            <person name="Crous P."/>
            <person name="Grigoriev I."/>
        </authorList>
    </citation>
    <scope>NUCLEOTIDE SEQUENCE</scope>
    <source>
        <strain evidence="3">ATCC 36951</strain>
    </source>
</reference>
<gene>
    <name evidence="3" type="ORF">M409DRAFT_18511</name>
</gene>
<dbReference type="GeneID" id="54557803"/>
<dbReference type="RefSeq" id="XP_033672285.1">
    <property type="nucleotide sequence ID" value="XM_033804531.1"/>
</dbReference>
<dbReference type="AlphaFoldDB" id="A0A6A6D169"/>
<proteinExistence type="predicted"/>
<dbReference type="EMBL" id="ML993583">
    <property type="protein sequence ID" value="KAF2171396.1"/>
    <property type="molecule type" value="Genomic_DNA"/>
</dbReference>
<feature type="region of interest" description="Disordered" evidence="2">
    <location>
        <begin position="372"/>
        <end position="394"/>
    </location>
</feature>
<evidence type="ECO:0000256" key="1">
    <source>
        <dbReference type="SAM" id="Coils"/>
    </source>
</evidence>
<feature type="compositionally biased region" description="Polar residues" evidence="2">
    <location>
        <begin position="127"/>
        <end position="139"/>
    </location>
</feature>